<protein>
    <submittedName>
        <fullName evidence="1">Uncharacterized protein</fullName>
    </submittedName>
</protein>
<dbReference type="STRING" id="180197.SAMN02982919_01372"/>
<accession>A0A1H9JEE4</accession>
<gene>
    <name evidence="1" type="ORF">SAMN02982919_01372</name>
</gene>
<proteinExistence type="predicted"/>
<evidence type="ECO:0000313" key="1">
    <source>
        <dbReference type="EMBL" id="SEQ85109.1"/>
    </source>
</evidence>
<keyword evidence="2" id="KW-1185">Reference proteome</keyword>
<dbReference type="EMBL" id="FOGD01000002">
    <property type="protein sequence ID" value="SEQ85109.1"/>
    <property type="molecule type" value="Genomic_DNA"/>
</dbReference>
<dbReference type="AlphaFoldDB" id="A0A1H9JEE4"/>
<dbReference type="Proteomes" id="UP000199766">
    <property type="component" value="Unassembled WGS sequence"/>
</dbReference>
<evidence type="ECO:0000313" key="2">
    <source>
        <dbReference type="Proteomes" id="UP000199766"/>
    </source>
</evidence>
<organism evidence="1 2">
    <name type="scientific">Giesbergeria anulus</name>
    <dbReference type="NCBI Taxonomy" id="180197"/>
    <lineage>
        <taxon>Bacteria</taxon>
        <taxon>Pseudomonadati</taxon>
        <taxon>Pseudomonadota</taxon>
        <taxon>Betaproteobacteria</taxon>
        <taxon>Burkholderiales</taxon>
        <taxon>Comamonadaceae</taxon>
        <taxon>Giesbergeria</taxon>
    </lineage>
</organism>
<reference evidence="1 2" key="1">
    <citation type="submission" date="2016-10" db="EMBL/GenBank/DDBJ databases">
        <authorList>
            <person name="de Groot N.N."/>
        </authorList>
    </citation>
    <scope>NUCLEOTIDE SEQUENCE [LARGE SCALE GENOMIC DNA]</scope>
    <source>
        <strain evidence="1 2">ATCC 35958</strain>
    </source>
</reference>
<name>A0A1H9JEE4_9BURK</name>
<dbReference type="OrthoDB" id="6872885at2"/>
<dbReference type="RefSeq" id="WP_091454728.1">
    <property type="nucleotide sequence ID" value="NZ_FOGD01000002.1"/>
</dbReference>
<sequence length="201" mass="22362">MTTDLHCPACGTHLELMALFAHEVDQRAVERLIAISVPLGQQVLQYISLFTPPKTRLTLPKKIKLLLQLLPDLERGAINYKGREWLLPRSAWGQAIEQMLAARDAGRLELPMKGHGYLYAILAGQADKHEAAQEQEQQLQQRTAPRPAAVTVRGQGVAIADALQRDPALLKIEADSRKAGAMPEEVRQRWAEMLRPKGVTP</sequence>